<dbReference type="InterPro" id="IPR005546">
    <property type="entry name" value="Autotransporte_beta"/>
</dbReference>
<dbReference type="NCBIfam" id="TIGR01414">
    <property type="entry name" value="autotrans_barl"/>
    <property type="match status" value="1"/>
</dbReference>
<dbReference type="PROSITE" id="PS51208">
    <property type="entry name" value="AUTOTRANSPORTER"/>
    <property type="match status" value="1"/>
</dbReference>
<dbReference type="Gene3D" id="1.20.144.10">
    <property type="entry name" value="Phosphatidic acid phosphatase type 2/haloperoxidase"/>
    <property type="match status" value="1"/>
</dbReference>
<protein>
    <submittedName>
        <fullName evidence="3">Autotransporter domain-containing protein</fullName>
    </submittedName>
</protein>
<evidence type="ECO:0000313" key="4">
    <source>
        <dbReference type="Proteomes" id="UP000332515"/>
    </source>
</evidence>
<name>A0A6A7XXR7_9HYPH</name>
<evidence type="ECO:0000256" key="1">
    <source>
        <dbReference type="ARBA" id="ARBA00022729"/>
    </source>
</evidence>
<evidence type="ECO:0000259" key="2">
    <source>
        <dbReference type="PROSITE" id="PS51208"/>
    </source>
</evidence>
<evidence type="ECO:0000313" key="3">
    <source>
        <dbReference type="EMBL" id="MQT11480.1"/>
    </source>
</evidence>
<dbReference type="Gene3D" id="2.40.128.130">
    <property type="entry name" value="Autotransporter beta-domain"/>
    <property type="match status" value="1"/>
</dbReference>
<dbReference type="InterPro" id="IPR013425">
    <property type="entry name" value="Autotrns_rpt"/>
</dbReference>
<dbReference type="InterPro" id="IPR006315">
    <property type="entry name" value="OM_autotransptr_brl_dom"/>
</dbReference>
<reference evidence="3 4" key="1">
    <citation type="submission" date="2019-09" db="EMBL/GenBank/DDBJ databases">
        <title>Segnochrobactrum spirostomi gen. nov., sp. nov., isolated from the ciliate Spirostomum cf. yagiui and description of a novel family, Segnochrobactraceae fam. nov. within the order Rhizobiales of the class Alphaproteobacteria.</title>
        <authorList>
            <person name="Akter S."/>
            <person name="Shazib S.U.A."/>
            <person name="Shin M.K."/>
        </authorList>
    </citation>
    <scope>NUCLEOTIDE SEQUENCE [LARGE SCALE GENOMIC DNA]</scope>
    <source>
        <strain evidence="3 4">Sp-1</strain>
    </source>
</reference>
<accession>A0A6A7XXR7</accession>
<dbReference type="SMART" id="SM00869">
    <property type="entry name" value="Autotransporter"/>
    <property type="match status" value="1"/>
</dbReference>
<dbReference type="AlphaFoldDB" id="A0A6A7XXR7"/>
<dbReference type="InterPro" id="IPR000326">
    <property type="entry name" value="PAP2/HPO"/>
</dbReference>
<comment type="caution">
    <text evidence="3">The sequence shown here is derived from an EMBL/GenBank/DDBJ whole genome shotgun (WGS) entry which is preliminary data.</text>
</comment>
<keyword evidence="4" id="KW-1185">Reference proteome</keyword>
<dbReference type="Proteomes" id="UP000332515">
    <property type="component" value="Unassembled WGS sequence"/>
</dbReference>
<proteinExistence type="predicted"/>
<sequence length="1092" mass="110556">MAMLACHTAASSTWIGSDKSRHGMAARPFPKLTAATMMFAASVVVGSAQAQTACDGYGAACVNTMNLLSNFSTFSSNSAILAANSSIEDQIYTGSSTSMRQLAATNAIYQNAIYNVWNMAAPTLSAPFSPTANLTQSQATNVNTYENFVNSFVDYTGNAKSYFAQYNIYQNAYPQLNIYPYQYGSPRPFQTQTAVAGNPWTVQEVGQTAYDIQQTPGPGESWAQLDGSPSFPSGHSTRGNIVGIATAIAAPQYYKDFLLAGVEFAYSRQVFGAHYPLDSIGGRLVAMYSLAEQLNGTDGFTQIDLATITQATEALQALVGSVSSSPYAAACEGNVIGCIRAGAIPTAAQFAADRANYTWYLTYDLPSTGPTNLAPVVPAGAEVLIATRFPYLTQAQLTEVLATTEIASGSALDNGSGWARLNLYAAADGFGAFNSNETVTMNAAAGGYNAFDVWANNITGSGGLTLAGTGTLVLAGDSTYSGGTNVAGGTLAVTGSIEGAVDVANGAMFYNAGTVTALGDSVVTNNGTLVNDGTIASTVANAGTATNNGTIAGSVVNTGTFVNPGTITGSVANSGAFNDNGIVGGSFVDFGLLSGNGTIGGALTIAQGGVVAPGNSIGTLHVGGNVVFQPGSTYAVQIDAGGASDLIQAGGSAAINGGAVQVSVGSGVVVGLNTFTILTANGGVSGQFTAINDPFGTNYPFLDAALVYGANGISLISTRSSVPLASVAQNANQAAVARALDTIPATGPLVNAIVSLNAATAPAAFTALSGGIYPSIDTVLQAQSVYLRDAVTGRLRQAFAAPAAPAVGPKTAQLVPGLIPTVWTQAYGSWGDGEGGDGVADVSRSIGGFVTGLDNPIGDTARIGFAGGYSQSQFKAGSLASSGESDNYDVALYGGAKFGALGLRLGASYTWHDLSVNRSVAFQGFSEALSSSYDAGTTQVFAEAGYGIATPYADLEPFAGIAYVSLHTDAMSETGGAAGLQSGSSTQDNTFTTLGLRAAKGFAVNGGTLTASASLGWQYAFGDTTPVSTLSFEAGGSAFQETGIPIARNAALVGVGFDFTATPNVTIGLHYAGQLAGSSQDNAVDGRVSIKF</sequence>
<dbReference type="InterPro" id="IPR036709">
    <property type="entry name" value="Autotransporte_beta_dom_sf"/>
</dbReference>
<dbReference type="Pfam" id="PF12951">
    <property type="entry name" value="PATR"/>
    <property type="match status" value="1"/>
</dbReference>
<dbReference type="NCBIfam" id="TIGR02601">
    <property type="entry name" value="autotrns_rpt"/>
    <property type="match status" value="1"/>
</dbReference>
<dbReference type="GO" id="GO:0019867">
    <property type="term" value="C:outer membrane"/>
    <property type="evidence" value="ECO:0007669"/>
    <property type="project" value="InterPro"/>
</dbReference>
<organism evidence="3 4">
    <name type="scientific">Segnochrobactrum spirostomi</name>
    <dbReference type="NCBI Taxonomy" id="2608987"/>
    <lineage>
        <taxon>Bacteria</taxon>
        <taxon>Pseudomonadati</taxon>
        <taxon>Pseudomonadota</taxon>
        <taxon>Alphaproteobacteria</taxon>
        <taxon>Hyphomicrobiales</taxon>
        <taxon>Segnochrobactraceae</taxon>
        <taxon>Segnochrobactrum</taxon>
    </lineage>
</organism>
<gene>
    <name evidence="3" type="ORF">F0357_02070</name>
</gene>
<dbReference type="Pfam" id="PF03797">
    <property type="entry name" value="Autotransporter"/>
    <property type="match status" value="1"/>
</dbReference>
<dbReference type="SUPFAM" id="SSF103515">
    <property type="entry name" value="Autotransporter"/>
    <property type="match status" value="1"/>
</dbReference>
<feature type="domain" description="Autotransporter" evidence="2">
    <location>
        <begin position="815"/>
        <end position="1092"/>
    </location>
</feature>
<keyword evidence="1" id="KW-0732">Signal</keyword>
<dbReference type="Pfam" id="PF01569">
    <property type="entry name" value="PAP2"/>
    <property type="match status" value="1"/>
</dbReference>
<dbReference type="InterPro" id="IPR036938">
    <property type="entry name" value="PAP2/HPO_sf"/>
</dbReference>
<dbReference type="SMART" id="SM00014">
    <property type="entry name" value="acidPPc"/>
    <property type="match status" value="1"/>
</dbReference>
<dbReference type="SUPFAM" id="SSF48317">
    <property type="entry name" value="Acid phosphatase/Vanadium-dependent haloperoxidase"/>
    <property type="match status" value="1"/>
</dbReference>
<dbReference type="EMBL" id="VWNA01000001">
    <property type="protein sequence ID" value="MQT11480.1"/>
    <property type="molecule type" value="Genomic_DNA"/>
</dbReference>